<keyword evidence="2" id="KW-1185">Reference proteome</keyword>
<gene>
    <name evidence="1" type="ORF">L3081_00300</name>
</gene>
<proteinExistence type="predicted"/>
<name>A0ABS9WW13_9GAMM</name>
<dbReference type="EMBL" id="JAKKSL010000001">
    <property type="protein sequence ID" value="MCI2282123.1"/>
    <property type="molecule type" value="Genomic_DNA"/>
</dbReference>
<sequence length="67" mass="7536">MSNSRNMNSQRNAFNLTTLMMRIIVFLGFISLFSFVTVAEESHDQFDELAAINQPQARLQQLAAVSA</sequence>
<evidence type="ECO:0000313" key="1">
    <source>
        <dbReference type="EMBL" id="MCI2282123.1"/>
    </source>
</evidence>
<organism evidence="1 2">
    <name type="scientific">Colwellia maritima</name>
    <dbReference type="NCBI Taxonomy" id="2912588"/>
    <lineage>
        <taxon>Bacteria</taxon>
        <taxon>Pseudomonadati</taxon>
        <taxon>Pseudomonadota</taxon>
        <taxon>Gammaproteobacteria</taxon>
        <taxon>Alteromonadales</taxon>
        <taxon>Colwelliaceae</taxon>
        <taxon>Colwellia</taxon>
    </lineage>
</organism>
<reference evidence="1" key="1">
    <citation type="submission" date="2022-01" db="EMBL/GenBank/DDBJ databases">
        <title>Colwellia maritima, isolated from seawater.</title>
        <authorList>
            <person name="Kristyanto S."/>
            <person name="Jung J."/>
            <person name="Jeon C.O."/>
        </authorList>
    </citation>
    <scope>NUCLEOTIDE SEQUENCE</scope>
    <source>
        <strain evidence="1">MSW7</strain>
    </source>
</reference>
<dbReference type="RefSeq" id="WP_242282699.1">
    <property type="nucleotide sequence ID" value="NZ_JAKKSL010000001.1"/>
</dbReference>
<dbReference type="Proteomes" id="UP001139646">
    <property type="component" value="Unassembled WGS sequence"/>
</dbReference>
<evidence type="ECO:0000313" key="2">
    <source>
        <dbReference type="Proteomes" id="UP001139646"/>
    </source>
</evidence>
<evidence type="ECO:0008006" key="3">
    <source>
        <dbReference type="Google" id="ProtNLM"/>
    </source>
</evidence>
<protein>
    <recommendedName>
        <fullName evidence="3">Methyl-accepting chemotaxis protein</fullName>
    </recommendedName>
</protein>
<accession>A0ABS9WW13</accession>
<comment type="caution">
    <text evidence="1">The sequence shown here is derived from an EMBL/GenBank/DDBJ whole genome shotgun (WGS) entry which is preliminary data.</text>
</comment>